<dbReference type="SMART" id="SM00327">
    <property type="entry name" value="VWA"/>
    <property type="match status" value="3"/>
</dbReference>
<dbReference type="PRINTS" id="PR00453">
    <property type="entry name" value="VWFADOMAIN"/>
</dbReference>
<dbReference type="GO" id="GO:0005581">
    <property type="term" value="C:collagen trimer"/>
    <property type="evidence" value="ECO:0007669"/>
    <property type="project" value="UniProtKB-KW"/>
</dbReference>
<reference evidence="7" key="1">
    <citation type="journal article" date="2012" name="Nature">
        <title>The oyster genome reveals stress adaptation and complexity of shell formation.</title>
        <authorList>
            <person name="Zhang G."/>
            <person name="Fang X."/>
            <person name="Guo X."/>
            <person name="Li L."/>
            <person name="Luo R."/>
            <person name="Xu F."/>
            <person name="Yang P."/>
            <person name="Zhang L."/>
            <person name="Wang X."/>
            <person name="Qi H."/>
            <person name="Xiong Z."/>
            <person name="Que H."/>
            <person name="Xie Y."/>
            <person name="Holland P.W."/>
            <person name="Paps J."/>
            <person name="Zhu Y."/>
            <person name="Wu F."/>
            <person name="Chen Y."/>
            <person name="Wang J."/>
            <person name="Peng C."/>
            <person name="Meng J."/>
            <person name="Yang L."/>
            <person name="Liu J."/>
            <person name="Wen B."/>
            <person name="Zhang N."/>
            <person name="Huang Z."/>
            <person name="Zhu Q."/>
            <person name="Feng Y."/>
            <person name="Mount A."/>
            <person name="Hedgecock D."/>
            <person name="Xu Z."/>
            <person name="Liu Y."/>
            <person name="Domazet-Loso T."/>
            <person name="Du Y."/>
            <person name="Sun X."/>
            <person name="Zhang S."/>
            <person name="Liu B."/>
            <person name="Cheng P."/>
            <person name="Jiang X."/>
            <person name="Li J."/>
            <person name="Fan D."/>
            <person name="Wang W."/>
            <person name="Fu W."/>
            <person name="Wang T."/>
            <person name="Wang B."/>
            <person name="Zhang J."/>
            <person name="Peng Z."/>
            <person name="Li Y."/>
            <person name="Li N."/>
            <person name="Wang J."/>
            <person name="Chen M."/>
            <person name="He Y."/>
            <person name="Tan F."/>
            <person name="Song X."/>
            <person name="Zheng Q."/>
            <person name="Huang R."/>
            <person name="Yang H."/>
            <person name="Du X."/>
            <person name="Chen L."/>
            <person name="Yang M."/>
            <person name="Gaffney P.M."/>
            <person name="Wang S."/>
            <person name="Luo L."/>
            <person name="She Z."/>
            <person name="Ming Y."/>
            <person name="Huang W."/>
            <person name="Zhang S."/>
            <person name="Huang B."/>
            <person name="Zhang Y."/>
            <person name="Qu T."/>
            <person name="Ni P."/>
            <person name="Miao G."/>
            <person name="Wang J."/>
            <person name="Wang Q."/>
            <person name="Steinberg C.E."/>
            <person name="Wang H."/>
            <person name="Li N."/>
            <person name="Qian L."/>
            <person name="Zhang G."/>
            <person name="Li Y."/>
            <person name="Yang H."/>
            <person name="Liu X."/>
            <person name="Wang J."/>
            <person name="Yin Y."/>
            <person name="Wang J."/>
        </authorList>
    </citation>
    <scope>NUCLEOTIDE SEQUENCE [LARGE SCALE GENOMIC DNA]</scope>
    <source>
        <strain evidence="7">05x7-T-G4-1.051#20</strain>
    </source>
</reference>
<feature type="domain" description="VWFA" evidence="6">
    <location>
        <begin position="28"/>
        <end position="204"/>
    </location>
</feature>
<accession>K1QH98</accession>
<dbReference type="AlphaFoldDB" id="K1QH98"/>
<evidence type="ECO:0000256" key="3">
    <source>
        <dbReference type="ARBA" id="ARBA00022729"/>
    </source>
</evidence>
<keyword evidence="2" id="KW-0964">Secreted</keyword>
<gene>
    <name evidence="7" type="ORF">CGI_10020232</name>
</gene>
<dbReference type="CDD" id="cd01450">
    <property type="entry name" value="vWFA_subfamily_ECM"/>
    <property type="match status" value="1"/>
</dbReference>
<dbReference type="PANTHER" id="PTHR24020:SF20">
    <property type="entry name" value="PH DOMAIN-CONTAINING PROTEIN"/>
    <property type="match status" value="1"/>
</dbReference>
<comment type="subcellular location">
    <subcellularLocation>
        <location evidence="1">Secreted</location>
    </subcellularLocation>
</comment>
<keyword evidence="7" id="KW-0176">Collagen</keyword>
<evidence type="ECO:0000256" key="4">
    <source>
        <dbReference type="ARBA" id="ARBA00022737"/>
    </source>
</evidence>
<keyword evidence="3" id="KW-0732">Signal</keyword>
<evidence type="ECO:0000256" key="5">
    <source>
        <dbReference type="ARBA" id="ARBA00023180"/>
    </source>
</evidence>
<dbReference type="PANTHER" id="PTHR24020">
    <property type="entry name" value="COLLAGEN ALPHA"/>
    <property type="match status" value="1"/>
</dbReference>
<dbReference type="InterPro" id="IPR036465">
    <property type="entry name" value="vWFA_dom_sf"/>
</dbReference>
<protein>
    <submittedName>
        <fullName evidence="7">Collagen alpha-6(VI) chain</fullName>
    </submittedName>
</protein>
<dbReference type="InterPro" id="IPR050525">
    <property type="entry name" value="ECM_Assembly_Org"/>
</dbReference>
<evidence type="ECO:0000313" key="7">
    <source>
        <dbReference type="EMBL" id="EKC36167.1"/>
    </source>
</evidence>
<dbReference type="InParanoid" id="K1QH98"/>
<dbReference type="InterPro" id="IPR002035">
    <property type="entry name" value="VWF_A"/>
</dbReference>
<name>K1QH98_MAGGI</name>
<sequence length="644" mass="71467">MNLRIYNLGTIAQRLNVNEYYCGNKPADVVFLLDSSNSIWGPHFRTQLQFVKDVVSMFQVDVNHTRIGIVTYGSRVRREFYLNEFLTKPGVLSAIDRIRQMQGYATHTHRAIKFMRQTMFTTEKGARADVAKIGIILTDGQSSNMLLTVWEASKAKKDNVNIFAIGIGSKINTRELRLMASRPTHEHFFKVTDFHALQNIKDMLAVRTCRVTIKPTPSTTTTTTTTPTTTTTTPTTTTTSLLEVANRVCENGVSDVIFALDSTTSVSDEDFENQMTFAKEIVNTLNVQKNGTRVGAVLYSDQVVNALDMNDLYDRNDVIATLEKTNRTAGNNRLDLAIKHIRTKSFRRGLARKHSAQLAIVITGSPVMFNEFAKQEADRAKESDIVVIPIGVGHAAVEEVKSLSGSSGKFYTVPSFSQLPSLIAEVAIEACRVPVAEKSIQDQACGSRQEADIMFMLDSINAGRKNTKRALALIRDLTNELDVAPDKIQVGLMSAECHEDTTGFLLNSNKNKNEVNDALSKTKSVDFSALLKRMRHGAFSQNHGGRRHAKKVAVLVIDGSLEEPLRALTEAQRAKLHGVEVIVVQVGEEKPQDEVLMMCDAPAKETFFKVSDYSELPAIKQKIWDSLCDEKREIGGAIVSPKVF</sequence>
<organism evidence="7">
    <name type="scientific">Magallana gigas</name>
    <name type="common">Pacific oyster</name>
    <name type="synonym">Crassostrea gigas</name>
    <dbReference type="NCBI Taxonomy" id="29159"/>
    <lineage>
        <taxon>Eukaryota</taxon>
        <taxon>Metazoa</taxon>
        <taxon>Spiralia</taxon>
        <taxon>Lophotrochozoa</taxon>
        <taxon>Mollusca</taxon>
        <taxon>Bivalvia</taxon>
        <taxon>Autobranchia</taxon>
        <taxon>Pteriomorphia</taxon>
        <taxon>Ostreida</taxon>
        <taxon>Ostreoidea</taxon>
        <taxon>Ostreidae</taxon>
        <taxon>Magallana</taxon>
    </lineage>
</organism>
<evidence type="ECO:0000259" key="6">
    <source>
        <dbReference type="PROSITE" id="PS50234"/>
    </source>
</evidence>
<dbReference type="FunFam" id="3.40.50.410:FF:000004">
    <property type="entry name" value="collagen alpha-6(VI) chain"/>
    <property type="match status" value="1"/>
</dbReference>
<dbReference type="EMBL" id="JH821812">
    <property type="protein sequence ID" value="EKC36167.1"/>
    <property type="molecule type" value="Genomic_DNA"/>
</dbReference>
<dbReference type="GO" id="GO:0005576">
    <property type="term" value="C:extracellular region"/>
    <property type="evidence" value="ECO:0007669"/>
    <property type="project" value="UniProtKB-SubCell"/>
</dbReference>
<dbReference type="PROSITE" id="PS50234">
    <property type="entry name" value="VWFA"/>
    <property type="match status" value="3"/>
</dbReference>
<keyword evidence="4" id="KW-0677">Repeat</keyword>
<evidence type="ECO:0000256" key="2">
    <source>
        <dbReference type="ARBA" id="ARBA00022525"/>
    </source>
</evidence>
<feature type="domain" description="VWFA" evidence="6">
    <location>
        <begin position="255"/>
        <end position="426"/>
    </location>
</feature>
<keyword evidence="5" id="KW-0325">Glycoprotein</keyword>
<dbReference type="Gene3D" id="3.40.50.410">
    <property type="entry name" value="von Willebrand factor, type A domain"/>
    <property type="match status" value="3"/>
</dbReference>
<dbReference type="Pfam" id="PF00092">
    <property type="entry name" value="VWA"/>
    <property type="match status" value="3"/>
</dbReference>
<evidence type="ECO:0000256" key="1">
    <source>
        <dbReference type="ARBA" id="ARBA00004613"/>
    </source>
</evidence>
<dbReference type="HOGENOM" id="CLU_025819_0_0_1"/>
<proteinExistence type="predicted"/>
<feature type="domain" description="VWFA" evidence="6">
    <location>
        <begin position="452"/>
        <end position="623"/>
    </location>
</feature>
<dbReference type="SUPFAM" id="SSF53300">
    <property type="entry name" value="vWA-like"/>
    <property type="match status" value="3"/>
</dbReference>